<dbReference type="Gene3D" id="2.60.40.840">
    <property type="match status" value="1"/>
</dbReference>
<dbReference type="InterPro" id="IPR014756">
    <property type="entry name" value="Ig_E-set"/>
</dbReference>
<evidence type="ECO:0000313" key="5">
    <source>
        <dbReference type="Proteomes" id="UP000694941"/>
    </source>
</evidence>
<evidence type="ECO:0000256" key="1">
    <source>
        <dbReference type="ARBA" id="ARBA00005298"/>
    </source>
</evidence>
<dbReference type="InterPro" id="IPR014752">
    <property type="entry name" value="Arrestin-like_C"/>
</dbReference>
<dbReference type="GeneID" id="106473428"/>
<keyword evidence="5" id="KW-1185">Reference proteome</keyword>
<dbReference type="Proteomes" id="UP000694941">
    <property type="component" value="Unplaced"/>
</dbReference>
<dbReference type="InterPro" id="IPR017864">
    <property type="entry name" value="Arrestin_CS"/>
</dbReference>
<gene>
    <name evidence="6" type="primary">LOC106473428</name>
</gene>
<keyword evidence="2" id="KW-0716">Sensory transduction</keyword>
<proteinExistence type="inferred from homology"/>
<evidence type="ECO:0000259" key="3">
    <source>
        <dbReference type="Pfam" id="PF00339"/>
    </source>
</evidence>
<name>A0ABM1BVN0_LIMPO</name>
<sequence length="246" mass="27563">MVFNSSRIFKKSALDGSVTIYLGKREFVDHFTHCDPIEGIILFDQSSVKDKNVYVGVVAIFRYGREEDEILGMTFCRELYLTHKQIYPRVAGPSSSTGDKSEQLGTANGWLHEKLLKKLGADALPFQFELPCASPVSVTMIPHGLETKDTCGVRYYVRCYVASSPTEKPATRSVVNLAIRKIQYAPLWPIVGQPSASTHKDFPLSTGKVFLEATLDKKLYYHGEEINVSVLVQNYSHKTVKHVKVS</sequence>
<feature type="domain" description="Arrestin-like N-terminal" evidence="3">
    <location>
        <begin position="18"/>
        <end position="184"/>
    </location>
</feature>
<feature type="non-terminal residue" evidence="6">
    <location>
        <position position="246"/>
    </location>
</feature>
<dbReference type="InterPro" id="IPR000698">
    <property type="entry name" value="Arrestin"/>
</dbReference>
<dbReference type="InterPro" id="IPR014753">
    <property type="entry name" value="Arrestin_N"/>
</dbReference>
<dbReference type="PANTHER" id="PTHR11792">
    <property type="entry name" value="ARRESTIN"/>
    <property type="match status" value="1"/>
</dbReference>
<dbReference type="Gene3D" id="2.60.40.640">
    <property type="match status" value="1"/>
</dbReference>
<protein>
    <submittedName>
        <fullName evidence="6">Arrestin, lateral eye-like</fullName>
    </submittedName>
</protein>
<evidence type="ECO:0000313" key="6">
    <source>
        <dbReference type="RefSeq" id="XP_013789563.1"/>
    </source>
</evidence>
<accession>A0ABM1BVN0</accession>
<evidence type="ECO:0000256" key="2">
    <source>
        <dbReference type="ARBA" id="ARBA00022606"/>
    </source>
</evidence>
<dbReference type="Pfam" id="PF02752">
    <property type="entry name" value="Arrestin_C"/>
    <property type="match status" value="1"/>
</dbReference>
<dbReference type="PRINTS" id="PR00309">
    <property type="entry name" value="ARRESTIN"/>
</dbReference>
<dbReference type="RefSeq" id="XP_013789563.1">
    <property type="nucleotide sequence ID" value="XM_013934109.1"/>
</dbReference>
<dbReference type="SUPFAM" id="SSF81296">
    <property type="entry name" value="E set domains"/>
    <property type="match status" value="2"/>
</dbReference>
<feature type="domain" description="Arrestin C-terminal-like" evidence="4">
    <location>
        <begin position="206"/>
        <end position="246"/>
    </location>
</feature>
<dbReference type="PROSITE" id="PS00295">
    <property type="entry name" value="ARRESTINS"/>
    <property type="match status" value="1"/>
</dbReference>
<dbReference type="Pfam" id="PF00339">
    <property type="entry name" value="Arrestin_N"/>
    <property type="match status" value="1"/>
</dbReference>
<reference evidence="6" key="1">
    <citation type="submission" date="2025-08" db="UniProtKB">
        <authorList>
            <consortium name="RefSeq"/>
        </authorList>
    </citation>
    <scope>IDENTIFICATION</scope>
    <source>
        <tissue evidence="6">Muscle</tissue>
    </source>
</reference>
<organism evidence="5 6">
    <name type="scientific">Limulus polyphemus</name>
    <name type="common">Atlantic horseshoe crab</name>
    <dbReference type="NCBI Taxonomy" id="6850"/>
    <lineage>
        <taxon>Eukaryota</taxon>
        <taxon>Metazoa</taxon>
        <taxon>Ecdysozoa</taxon>
        <taxon>Arthropoda</taxon>
        <taxon>Chelicerata</taxon>
        <taxon>Merostomata</taxon>
        <taxon>Xiphosura</taxon>
        <taxon>Limulidae</taxon>
        <taxon>Limulus</taxon>
    </lineage>
</organism>
<dbReference type="PANTHER" id="PTHR11792:SF23">
    <property type="entry name" value="PHOSRESTIN-1"/>
    <property type="match status" value="1"/>
</dbReference>
<dbReference type="InterPro" id="IPR011022">
    <property type="entry name" value="Arrestin_C-like"/>
</dbReference>
<comment type="similarity">
    <text evidence="1">Belongs to the arrestin family.</text>
</comment>
<evidence type="ECO:0000259" key="4">
    <source>
        <dbReference type="Pfam" id="PF02752"/>
    </source>
</evidence>
<dbReference type="InterPro" id="IPR011021">
    <property type="entry name" value="Arrestin-like_N"/>
</dbReference>